<evidence type="ECO:0000313" key="4">
    <source>
        <dbReference type="EMBL" id="ACL96526.1"/>
    </source>
</evidence>
<comment type="similarity">
    <text evidence="1 3">Belongs to the short-chain dehydrogenases/reductases (SDR) family.</text>
</comment>
<organism evidence="4 5">
    <name type="scientific">Caulobacter vibrioides (strain NA1000 / CB15N)</name>
    <name type="common">Caulobacter crescentus</name>
    <dbReference type="NCBI Taxonomy" id="565050"/>
    <lineage>
        <taxon>Bacteria</taxon>
        <taxon>Pseudomonadati</taxon>
        <taxon>Pseudomonadota</taxon>
        <taxon>Alphaproteobacteria</taxon>
        <taxon>Caulobacterales</taxon>
        <taxon>Caulobacteraceae</taxon>
        <taxon>Caulobacter</taxon>
    </lineage>
</organism>
<dbReference type="PANTHER" id="PTHR43391">
    <property type="entry name" value="RETINOL DEHYDROGENASE-RELATED"/>
    <property type="match status" value="1"/>
</dbReference>
<evidence type="ECO:0000256" key="3">
    <source>
        <dbReference type="RuleBase" id="RU000363"/>
    </source>
</evidence>
<dbReference type="PhylomeDB" id="A0A0H3CC91"/>
<dbReference type="GO" id="GO:0004316">
    <property type="term" value="F:3-oxoacyl-[acyl-carrier-protein] reductase (NADPH) activity"/>
    <property type="evidence" value="ECO:0007669"/>
    <property type="project" value="UniProtKB-EC"/>
</dbReference>
<dbReference type="Proteomes" id="UP000001364">
    <property type="component" value="Chromosome"/>
</dbReference>
<keyword evidence="5" id="KW-1185">Reference proteome</keyword>
<gene>
    <name evidence="4" type="ordered locus">CCNA_03061</name>
</gene>
<dbReference type="AlphaFoldDB" id="A0A0H3CC91"/>
<dbReference type="HOGENOM" id="CLU_010194_2_1_5"/>
<dbReference type="EMBL" id="CP001340">
    <property type="protein sequence ID" value="ACL96526.1"/>
    <property type="molecule type" value="Genomic_DNA"/>
</dbReference>
<evidence type="ECO:0000313" key="5">
    <source>
        <dbReference type="Proteomes" id="UP000001364"/>
    </source>
</evidence>
<evidence type="ECO:0000256" key="2">
    <source>
        <dbReference type="ARBA" id="ARBA00023002"/>
    </source>
</evidence>
<dbReference type="PANTHER" id="PTHR43391:SF82">
    <property type="entry name" value="OXIDOREDUCTASE SADH-RELATED"/>
    <property type="match status" value="1"/>
</dbReference>
<evidence type="ECO:0000256" key="1">
    <source>
        <dbReference type="ARBA" id="ARBA00006484"/>
    </source>
</evidence>
<dbReference type="GeneID" id="7333515"/>
<dbReference type="EC" id="1.1.1.100" evidence="4"/>
<dbReference type="KEGG" id="ccs:CCNA_03061"/>
<proteinExistence type="inferred from homology"/>
<name>A0A0H3CC91_CAUVN</name>
<dbReference type="OrthoDB" id="9793825at2"/>
<protein>
    <submittedName>
        <fullName evidence="4">SDR family dehydrogenase, group 9</fullName>
        <ecNumber evidence="4">1.1.1.100</ecNumber>
    </submittedName>
</protein>
<reference evidence="4 5" key="1">
    <citation type="journal article" date="2010" name="J. Bacteriol.">
        <title>The genetic basis of laboratory adaptation in Caulobacter crescentus.</title>
        <authorList>
            <person name="Marks M.E."/>
            <person name="Castro-Rojas C.M."/>
            <person name="Teiling C."/>
            <person name="Du L."/>
            <person name="Kapatral V."/>
            <person name="Walunas T.L."/>
            <person name="Crosson S."/>
        </authorList>
    </citation>
    <scope>NUCLEOTIDE SEQUENCE [LARGE SCALE GENOMIC DNA]</scope>
    <source>
        <strain evidence="5">NA1000 / CB15N</strain>
    </source>
</reference>
<dbReference type="SUPFAM" id="SSF51735">
    <property type="entry name" value="NAD(P)-binding Rossmann-fold domains"/>
    <property type="match status" value="1"/>
</dbReference>
<dbReference type="NCBIfam" id="NF006123">
    <property type="entry name" value="PRK08267.1"/>
    <property type="match status" value="1"/>
</dbReference>
<keyword evidence="2 4" id="KW-0560">Oxidoreductase</keyword>
<dbReference type="PROSITE" id="PS51257">
    <property type="entry name" value="PROKAR_LIPOPROTEIN"/>
    <property type="match status" value="1"/>
</dbReference>
<dbReference type="InterPro" id="IPR036291">
    <property type="entry name" value="NAD(P)-bd_dom_sf"/>
</dbReference>
<dbReference type="Pfam" id="PF00106">
    <property type="entry name" value="adh_short"/>
    <property type="match status" value="1"/>
</dbReference>
<dbReference type="PRINTS" id="PR00080">
    <property type="entry name" value="SDRFAMILY"/>
</dbReference>
<dbReference type="RefSeq" id="WP_012640621.1">
    <property type="nucleotide sequence ID" value="NC_011916.1"/>
</dbReference>
<dbReference type="RefSeq" id="YP_002518434.1">
    <property type="nucleotide sequence ID" value="NC_011916.1"/>
</dbReference>
<dbReference type="PATRIC" id="fig|565050.3.peg.2988"/>
<dbReference type="PRINTS" id="PR00081">
    <property type="entry name" value="GDHRDH"/>
</dbReference>
<dbReference type="Gene3D" id="3.40.50.720">
    <property type="entry name" value="NAD(P)-binding Rossmann-like Domain"/>
    <property type="match status" value="1"/>
</dbReference>
<dbReference type="CDD" id="cd08931">
    <property type="entry name" value="SDR_c9"/>
    <property type="match status" value="1"/>
</dbReference>
<dbReference type="InterPro" id="IPR002347">
    <property type="entry name" value="SDR_fam"/>
</dbReference>
<accession>A0A0H3CC91</accession>
<sequence>MITMIREGSMPANGRKSIFITGAASGIGLACAKRFAQEGWFVGLSDIDKVGLKAALLAVGPENGSIHPLDVRDREAWENAIGEFGRETGGKANALLNNAGVARFGMLNEMSDADCDIQIDINLKGVINGARAGLPLLKAAGGRLINVASCAGLYGSPKLAVYSATKFAVRGLSEALDVEYAAYGVSVACVMPWFVETPILNAASDGSNKSMSESLKAGGLEVYPVEDAAQVVWEAAHGKALHYLVGKRAKQMRFAASHMPGSLRKQLRSRPLL</sequence>